<keyword evidence="3" id="KW-1185">Reference proteome</keyword>
<protein>
    <recommendedName>
        <fullName evidence="1">RecQ mediated genome instability protein 1 OB-fold domain-containing protein</fullName>
    </recommendedName>
</protein>
<evidence type="ECO:0000259" key="1">
    <source>
        <dbReference type="Pfam" id="PF08585"/>
    </source>
</evidence>
<sequence>MSFDPSLYLSQAEAYTQGPIQFHIVGLTDVSHSKLSQLDRWKEYEDPNKVSVDRVNNRGTRNQIIREVNMDGDNENQPPAFTGQARFKLTLRDQQNNYCFAYEYNDKLSFLRQGTTTTPLPIPLGSRILVNKGTLILNGVLMLNRAQCSYLGVLEEDNQLSAQLNNGIVKKYITYLTEDLKNSK</sequence>
<proteinExistence type="predicted"/>
<dbReference type="InterPro" id="IPR013894">
    <property type="entry name" value="RMI1_OB"/>
</dbReference>
<dbReference type="Gene3D" id="2.40.50.770">
    <property type="entry name" value="RecQ-mediated genome instability protein Rmi1, C-terminal domain"/>
    <property type="match status" value="1"/>
</dbReference>
<accession>A0ABP0EL04</accession>
<gene>
    <name evidence="2" type="ORF">CAAN4_H13520</name>
</gene>
<dbReference type="EMBL" id="OZ004260">
    <property type="protein sequence ID" value="CAK7921380.1"/>
    <property type="molecule type" value="Genomic_DNA"/>
</dbReference>
<dbReference type="InterPro" id="IPR042470">
    <property type="entry name" value="RMI1_N_C_sf"/>
</dbReference>
<dbReference type="Pfam" id="PF08585">
    <property type="entry name" value="RMI1_N_C"/>
    <property type="match status" value="1"/>
</dbReference>
<organism evidence="2 3">
    <name type="scientific">[Candida] anglica</name>
    <dbReference type="NCBI Taxonomy" id="148631"/>
    <lineage>
        <taxon>Eukaryota</taxon>
        <taxon>Fungi</taxon>
        <taxon>Dikarya</taxon>
        <taxon>Ascomycota</taxon>
        <taxon>Saccharomycotina</taxon>
        <taxon>Pichiomycetes</taxon>
        <taxon>Debaryomycetaceae</taxon>
        <taxon>Kurtzmaniella</taxon>
    </lineage>
</organism>
<evidence type="ECO:0000313" key="3">
    <source>
        <dbReference type="Proteomes" id="UP001497600"/>
    </source>
</evidence>
<name>A0ABP0EL04_9ASCO</name>
<evidence type="ECO:0000313" key="2">
    <source>
        <dbReference type="EMBL" id="CAK7921380.1"/>
    </source>
</evidence>
<feature type="domain" description="RecQ mediated genome instability protein 1 OB-fold" evidence="1">
    <location>
        <begin position="15"/>
        <end position="153"/>
    </location>
</feature>
<reference evidence="2 3" key="1">
    <citation type="submission" date="2024-01" db="EMBL/GenBank/DDBJ databases">
        <authorList>
            <consortium name="Genoscope - CEA"/>
            <person name="William W."/>
        </authorList>
    </citation>
    <scope>NUCLEOTIDE SEQUENCE [LARGE SCALE GENOMIC DNA]</scope>
    <source>
        <strain evidence="2 3">29B2s-10</strain>
    </source>
</reference>
<dbReference type="Proteomes" id="UP001497600">
    <property type="component" value="Chromosome H"/>
</dbReference>